<keyword evidence="1" id="KW-0472">Membrane</keyword>
<dbReference type="eggNOG" id="COG1030">
    <property type="taxonomic scope" value="Bacteria"/>
</dbReference>
<feature type="transmembrane region" description="Helical" evidence="1">
    <location>
        <begin position="42"/>
        <end position="60"/>
    </location>
</feature>
<name>A0A0A2TTX1_9BACI</name>
<evidence type="ECO:0000313" key="3">
    <source>
        <dbReference type="Proteomes" id="UP000030147"/>
    </source>
</evidence>
<evidence type="ECO:0000313" key="2">
    <source>
        <dbReference type="EMBL" id="KGP72715.1"/>
    </source>
</evidence>
<keyword evidence="1" id="KW-0812">Transmembrane</keyword>
<protein>
    <submittedName>
        <fullName evidence="2">Transporter</fullName>
    </submittedName>
</protein>
<feature type="transmembrane region" description="Helical" evidence="1">
    <location>
        <begin position="72"/>
        <end position="92"/>
    </location>
</feature>
<evidence type="ECO:0000256" key="1">
    <source>
        <dbReference type="SAM" id="Phobius"/>
    </source>
</evidence>
<feature type="transmembrane region" description="Helical" evidence="1">
    <location>
        <begin position="187"/>
        <end position="202"/>
    </location>
</feature>
<dbReference type="RefSeq" id="WP_052111286.1">
    <property type="nucleotide sequence ID" value="NZ_AVBF01000024.1"/>
</dbReference>
<keyword evidence="1" id="KW-1133">Transmembrane helix</keyword>
<feature type="transmembrane region" description="Helical" evidence="1">
    <location>
        <begin position="98"/>
        <end position="116"/>
    </location>
</feature>
<accession>A0A0A2TTX1</accession>
<organism evidence="2 3">
    <name type="scientific">Pontibacillus yanchengensis Y32</name>
    <dbReference type="NCBI Taxonomy" id="1385514"/>
    <lineage>
        <taxon>Bacteria</taxon>
        <taxon>Bacillati</taxon>
        <taxon>Bacillota</taxon>
        <taxon>Bacilli</taxon>
        <taxon>Bacillales</taxon>
        <taxon>Bacillaceae</taxon>
        <taxon>Pontibacillus</taxon>
    </lineage>
</organism>
<gene>
    <name evidence="2" type="ORF">N782_10715</name>
</gene>
<proteinExistence type="predicted"/>
<dbReference type="Proteomes" id="UP000030147">
    <property type="component" value="Unassembled WGS sequence"/>
</dbReference>
<dbReference type="OrthoDB" id="5189031at2"/>
<reference evidence="2 3" key="1">
    <citation type="journal article" date="2015" name="Stand. Genomic Sci.">
        <title>High quality draft genome sequence of the moderately halophilic bacterium Pontibacillus yanchengensis Y32(T) and comparison among Pontibacillus genomes.</title>
        <authorList>
            <person name="Huang J."/>
            <person name="Qiao Z.X."/>
            <person name="Tang J.W."/>
            <person name="Wang G."/>
        </authorList>
    </citation>
    <scope>NUCLEOTIDE SEQUENCE [LARGE SCALE GENOMIC DNA]</scope>
    <source>
        <strain evidence="2 3">Y32</strain>
    </source>
</reference>
<keyword evidence="3" id="KW-1185">Reference proteome</keyword>
<dbReference type="AlphaFoldDB" id="A0A0A2TTX1"/>
<sequence>MGFHTLKWINIISYLYLLVASFILAGDIGGGVEEYVYVMPSGYAFSIWGVIYILLGLLLIAQFTQKEAMEQLVTKIGLWFPLSMVLSGTAVTVGTTPAFFYIVASLVTLSIVYTKIQHTIYRSTLYRFPFSLYLGWTSIATIVDAFIIIYSNGISEIAGLNQLEWAVIMLSAGGVIAILFQFSHHDRIFPIVFIWGYVAIIVEQNHSSIIWTTGIVIVVLVFLIGWGSWKEKNRW</sequence>
<feature type="transmembrane region" description="Helical" evidence="1">
    <location>
        <begin position="208"/>
        <end position="229"/>
    </location>
</feature>
<feature type="transmembrane region" description="Helical" evidence="1">
    <location>
        <begin position="162"/>
        <end position="180"/>
    </location>
</feature>
<dbReference type="EMBL" id="AVBF01000024">
    <property type="protein sequence ID" value="KGP72715.1"/>
    <property type="molecule type" value="Genomic_DNA"/>
</dbReference>
<dbReference type="STRING" id="1385514.N782_10715"/>
<feature type="transmembrane region" description="Helical" evidence="1">
    <location>
        <begin position="128"/>
        <end position="150"/>
    </location>
</feature>
<comment type="caution">
    <text evidence="2">The sequence shown here is derived from an EMBL/GenBank/DDBJ whole genome shotgun (WGS) entry which is preliminary data.</text>
</comment>
<feature type="transmembrane region" description="Helical" evidence="1">
    <location>
        <begin position="12"/>
        <end position="30"/>
    </location>
</feature>